<keyword evidence="1" id="KW-1133">Transmembrane helix</keyword>
<organism evidence="2 3">
    <name type="scientific">Flagellimonas algicola</name>
    <dbReference type="NCBI Taxonomy" id="2583815"/>
    <lineage>
        <taxon>Bacteria</taxon>
        <taxon>Pseudomonadati</taxon>
        <taxon>Bacteroidota</taxon>
        <taxon>Flavobacteriia</taxon>
        <taxon>Flavobacteriales</taxon>
        <taxon>Flavobacteriaceae</taxon>
        <taxon>Flagellimonas</taxon>
    </lineage>
</organism>
<feature type="transmembrane region" description="Helical" evidence="1">
    <location>
        <begin position="145"/>
        <end position="166"/>
    </location>
</feature>
<evidence type="ECO:0008006" key="4">
    <source>
        <dbReference type="Google" id="ProtNLM"/>
    </source>
</evidence>
<dbReference type="Proteomes" id="UP000751614">
    <property type="component" value="Unassembled WGS sequence"/>
</dbReference>
<feature type="transmembrane region" description="Helical" evidence="1">
    <location>
        <begin position="122"/>
        <end position="139"/>
    </location>
</feature>
<accession>A0ABY2WRK4</accession>
<protein>
    <recommendedName>
        <fullName evidence="4">Integral membrane protein</fullName>
    </recommendedName>
</protein>
<name>A0ABY2WRK4_9FLAO</name>
<evidence type="ECO:0000256" key="1">
    <source>
        <dbReference type="SAM" id="Phobius"/>
    </source>
</evidence>
<evidence type="ECO:0000313" key="2">
    <source>
        <dbReference type="EMBL" id="TMU57632.1"/>
    </source>
</evidence>
<comment type="caution">
    <text evidence="2">The sequence shown here is derived from an EMBL/GenBank/DDBJ whole genome shotgun (WGS) entry which is preliminary data.</text>
</comment>
<proteinExistence type="predicted"/>
<feature type="transmembrane region" description="Helical" evidence="1">
    <location>
        <begin position="12"/>
        <end position="33"/>
    </location>
</feature>
<keyword evidence="1" id="KW-0812">Transmembrane</keyword>
<sequence>MNMSTTQIFIELLITGFGGLIWIVLIVLAAGGLEIDLILAGEHSSIILFPLAGIAYILGILIDRIGYQLFNKPEKKQMQKVFKNEEKLGKVKHMAKFIMLKSERLSGEIDYNRSRLRLCRSWVINFFCISVALLLYIFLNSVTNSKFFIILSISCLILSIISAIVWRKLTRDYYINIASSYNHLKKIKKPV</sequence>
<reference evidence="2 3" key="1">
    <citation type="submission" date="2019-05" db="EMBL/GenBank/DDBJ databases">
        <title>Flagellimonas sp. AsT0115, sp. nov., isolated from a marine red algae, Asparagopsis taxiformis.</title>
        <authorList>
            <person name="Kim J."/>
            <person name="Jeong S.E."/>
            <person name="Jeon C.O."/>
        </authorList>
    </citation>
    <scope>NUCLEOTIDE SEQUENCE [LARGE SCALE GENOMIC DNA]</scope>
    <source>
        <strain evidence="2 3">AsT0115</strain>
    </source>
</reference>
<dbReference type="EMBL" id="VCNI01000001">
    <property type="protein sequence ID" value="TMU57632.1"/>
    <property type="molecule type" value="Genomic_DNA"/>
</dbReference>
<feature type="transmembrane region" description="Helical" evidence="1">
    <location>
        <begin position="45"/>
        <end position="70"/>
    </location>
</feature>
<gene>
    <name evidence="2" type="ORF">FGG15_08810</name>
</gene>
<keyword evidence="3" id="KW-1185">Reference proteome</keyword>
<evidence type="ECO:0000313" key="3">
    <source>
        <dbReference type="Proteomes" id="UP000751614"/>
    </source>
</evidence>
<keyword evidence="1" id="KW-0472">Membrane</keyword>